<dbReference type="EMBL" id="MHWT01000014">
    <property type="protein sequence ID" value="OHB12560.1"/>
    <property type="molecule type" value="Genomic_DNA"/>
</dbReference>
<evidence type="ECO:0000259" key="7">
    <source>
        <dbReference type="PROSITE" id="PS51352"/>
    </source>
</evidence>
<evidence type="ECO:0000256" key="4">
    <source>
        <dbReference type="ARBA" id="ARBA00023157"/>
    </source>
</evidence>
<name>A0A1G2UT43_9BACT</name>
<keyword evidence="3" id="KW-0560">Oxidoreductase</keyword>
<dbReference type="AlphaFoldDB" id="A0A1G2UT43"/>
<dbReference type="InterPro" id="IPR013766">
    <property type="entry name" value="Thioredoxin_domain"/>
</dbReference>
<evidence type="ECO:0000256" key="5">
    <source>
        <dbReference type="ARBA" id="ARBA00023284"/>
    </source>
</evidence>
<dbReference type="Proteomes" id="UP000176558">
    <property type="component" value="Unassembled WGS sequence"/>
</dbReference>
<dbReference type="PROSITE" id="PS51352">
    <property type="entry name" value="THIOREDOXIN_2"/>
    <property type="match status" value="1"/>
</dbReference>
<proteinExistence type="inferred from homology"/>
<dbReference type="PANTHER" id="PTHR13887">
    <property type="entry name" value="GLUTATHIONE S-TRANSFERASE KAPPA"/>
    <property type="match status" value="1"/>
</dbReference>
<dbReference type="Pfam" id="PF13462">
    <property type="entry name" value="Thioredoxin_4"/>
    <property type="match status" value="1"/>
</dbReference>
<keyword evidence="6" id="KW-0472">Membrane</keyword>
<sequence length="228" mass="24810">MSEKLSVPIAIVIAGGLIAGALYYSNIKSSKVSVAPVVNNESASFMRPVSSSDHILGNPKADVVIVEYSDTECPFCKQFHVTLKRVMAEYGNAGKVAWVYRHFPIDSLHSKARKEAEALECANELGGPEKFWEYTNLLYEITPSNNSLDPAELPKIAKTVGLDDKAFNTCLSSGKYKDKVEADYQNAVKSGGRGTPHSILVSKDGLQTVVQGAQPYENLKLTIDAILK</sequence>
<evidence type="ECO:0000313" key="9">
    <source>
        <dbReference type="Proteomes" id="UP000176558"/>
    </source>
</evidence>
<accession>A0A1G2UT43</accession>
<keyword evidence="5" id="KW-0676">Redox-active center</keyword>
<evidence type="ECO:0000256" key="2">
    <source>
        <dbReference type="ARBA" id="ARBA00022729"/>
    </source>
</evidence>
<keyword evidence="2" id="KW-0732">Signal</keyword>
<dbReference type="InterPro" id="IPR036249">
    <property type="entry name" value="Thioredoxin-like_sf"/>
</dbReference>
<reference evidence="8 9" key="1">
    <citation type="journal article" date="2016" name="Nat. Commun.">
        <title>Thousands of microbial genomes shed light on interconnected biogeochemical processes in an aquifer system.</title>
        <authorList>
            <person name="Anantharaman K."/>
            <person name="Brown C.T."/>
            <person name="Hug L.A."/>
            <person name="Sharon I."/>
            <person name="Castelle C.J."/>
            <person name="Probst A.J."/>
            <person name="Thomas B.C."/>
            <person name="Singh A."/>
            <person name="Wilkins M.J."/>
            <person name="Karaoz U."/>
            <person name="Brodie E.L."/>
            <person name="Williams K.H."/>
            <person name="Hubbard S.S."/>
            <person name="Banfield J.F."/>
        </authorList>
    </citation>
    <scope>NUCLEOTIDE SEQUENCE [LARGE SCALE GENOMIC DNA]</scope>
</reference>
<dbReference type="GO" id="GO:0016491">
    <property type="term" value="F:oxidoreductase activity"/>
    <property type="evidence" value="ECO:0007669"/>
    <property type="project" value="UniProtKB-KW"/>
</dbReference>
<comment type="similarity">
    <text evidence="1">Belongs to the thioredoxin family. DsbA subfamily.</text>
</comment>
<feature type="transmembrane region" description="Helical" evidence="6">
    <location>
        <begin position="6"/>
        <end position="24"/>
    </location>
</feature>
<evidence type="ECO:0000313" key="8">
    <source>
        <dbReference type="EMBL" id="OHB12560.1"/>
    </source>
</evidence>
<dbReference type="Gene3D" id="3.40.30.10">
    <property type="entry name" value="Glutaredoxin"/>
    <property type="match status" value="1"/>
</dbReference>
<evidence type="ECO:0000256" key="1">
    <source>
        <dbReference type="ARBA" id="ARBA00005791"/>
    </source>
</evidence>
<keyword evidence="6" id="KW-1133">Transmembrane helix</keyword>
<dbReference type="SUPFAM" id="SSF52833">
    <property type="entry name" value="Thioredoxin-like"/>
    <property type="match status" value="1"/>
</dbReference>
<feature type="domain" description="Thioredoxin" evidence="7">
    <location>
        <begin position="23"/>
        <end position="228"/>
    </location>
</feature>
<dbReference type="PANTHER" id="PTHR13887:SF14">
    <property type="entry name" value="DISULFIDE BOND FORMATION PROTEIN D"/>
    <property type="match status" value="1"/>
</dbReference>
<organism evidence="8 9">
    <name type="scientific">Candidatus Zambryskibacteria bacterium RIFCSPLOWO2_12_FULL_39_23</name>
    <dbReference type="NCBI Taxonomy" id="1802776"/>
    <lineage>
        <taxon>Bacteria</taxon>
        <taxon>Candidatus Zambryskiibacteriota</taxon>
    </lineage>
</organism>
<evidence type="ECO:0000256" key="3">
    <source>
        <dbReference type="ARBA" id="ARBA00023002"/>
    </source>
</evidence>
<evidence type="ECO:0000256" key="6">
    <source>
        <dbReference type="SAM" id="Phobius"/>
    </source>
</evidence>
<comment type="caution">
    <text evidence="8">The sequence shown here is derived from an EMBL/GenBank/DDBJ whole genome shotgun (WGS) entry which is preliminary data.</text>
</comment>
<keyword evidence="6" id="KW-0812">Transmembrane</keyword>
<keyword evidence="4" id="KW-1015">Disulfide bond</keyword>
<dbReference type="InterPro" id="IPR012336">
    <property type="entry name" value="Thioredoxin-like_fold"/>
</dbReference>
<gene>
    <name evidence="8" type="ORF">A3G99_01945</name>
</gene>
<protein>
    <recommendedName>
        <fullName evidence="7">Thioredoxin domain-containing protein</fullName>
    </recommendedName>
</protein>